<protein>
    <submittedName>
        <fullName evidence="2">Uncharacterized protein</fullName>
    </submittedName>
</protein>
<evidence type="ECO:0000313" key="3">
    <source>
        <dbReference type="Proteomes" id="UP000299084"/>
    </source>
</evidence>
<organism evidence="2 3">
    <name type="scientific">Camelus dromedarius</name>
    <name type="common">Dromedary</name>
    <name type="synonym">Arabian camel</name>
    <dbReference type="NCBI Taxonomy" id="9838"/>
    <lineage>
        <taxon>Eukaryota</taxon>
        <taxon>Metazoa</taxon>
        <taxon>Chordata</taxon>
        <taxon>Craniata</taxon>
        <taxon>Vertebrata</taxon>
        <taxon>Euteleostomi</taxon>
        <taxon>Mammalia</taxon>
        <taxon>Eutheria</taxon>
        <taxon>Laurasiatheria</taxon>
        <taxon>Artiodactyla</taxon>
        <taxon>Tylopoda</taxon>
        <taxon>Camelidae</taxon>
        <taxon>Camelus</taxon>
    </lineage>
</organism>
<proteinExistence type="predicted"/>
<evidence type="ECO:0000256" key="1">
    <source>
        <dbReference type="SAM" id="MobiDB-lite"/>
    </source>
</evidence>
<feature type="region of interest" description="Disordered" evidence="1">
    <location>
        <begin position="140"/>
        <end position="171"/>
    </location>
</feature>
<sequence>MVTAQSFGDTCEHTQRLDKAAAAAAEIISNKILVLGKQLELDVDEEDIHKLLGMETEGLPNKELIELEEEKVEAEAISEAQRKFTAKKLAKAFATVTSGLPMLEEMAVNYQRLARPGRYVMLLLAIEKQIIKTIPSRLAVSPRNTTPAKPSSVSVPVPSTSYSQASSEERD</sequence>
<keyword evidence="3" id="KW-1185">Reference proteome</keyword>
<comment type="caution">
    <text evidence="2">The sequence shown here is derived from an EMBL/GenBank/DDBJ whole genome shotgun (WGS) entry which is preliminary data.</text>
</comment>
<accession>A0A5N4CCW7</accession>
<reference evidence="2 3" key="1">
    <citation type="journal article" date="2019" name="Mol. Ecol. Resour.">
        <title>Improving Illumina assemblies with Hi-C and long reads: an example with the North African dromedary.</title>
        <authorList>
            <person name="Elbers J.P."/>
            <person name="Rogers M.F."/>
            <person name="Perelman P.L."/>
            <person name="Proskuryakova A.A."/>
            <person name="Serdyukova N.A."/>
            <person name="Johnson W.E."/>
            <person name="Horin P."/>
            <person name="Corander J."/>
            <person name="Murphy D."/>
            <person name="Burger P.A."/>
        </authorList>
    </citation>
    <scope>NUCLEOTIDE SEQUENCE [LARGE SCALE GENOMIC DNA]</scope>
    <source>
        <strain evidence="2">Drom800</strain>
        <tissue evidence="2">Blood</tissue>
    </source>
</reference>
<feature type="compositionally biased region" description="Low complexity" evidence="1">
    <location>
        <begin position="150"/>
        <end position="163"/>
    </location>
</feature>
<dbReference type="AlphaFoldDB" id="A0A5N4CCW7"/>
<dbReference type="Proteomes" id="UP000299084">
    <property type="component" value="Unassembled WGS sequence"/>
</dbReference>
<name>A0A5N4CCW7_CAMDR</name>
<gene>
    <name evidence="2" type="ORF">Cadr_000029983</name>
</gene>
<evidence type="ECO:0000313" key="2">
    <source>
        <dbReference type="EMBL" id="KAB1256758.1"/>
    </source>
</evidence>
<dbReference type="EMBL" id="JWIN03000028">
    <property type="protein sequence ID" value="KAB1256758.1"/>
    <property type="molecule type" value="Genomic_DNA"/>
</dbReference>